<dbReference type="PANTHER" id="PTHR24393">
    <property type="entry name" value="ZINC FINGER PROTEIN"/>
    <property type="match status" value="1"/>
</dbReference>
<dbReference type="SMART" id="SM00355">
    <property type="entry name" value="ZnF_C2H2"/>
    <property type="match status" value="6"/>
</dbReference>
<protein>
    <recommendedName>
        <fullName evidence="7">C2H2-type domain-containing protein</fullName>
    </recommendedName>
</protein>
<dbReference type="OrthoDB" id="3437960at2759"/>
<dbReference type="InterPro" id="IPR036236">
    <property type="entry name" value="Znf_C2H2_sf"/>
</dbReference>
<dbReference type="FunFam" id="3.30.160.60:FF:000446">
    <property type="entry name" value="Zinc finger protein"/>
    <property type="match status" value="2"/>
</dbReference>
<evidence type="ECO:0000259" key="7">
    <source>
        <dbReference type="PROSITE" id="PS50157"/>
    </source>
</evidence>
<evidence type="ECO:0000256" key="6">
    <source>
        <dbReference type="PROSITE-ProRule" id="PRU00042"/>
    </source>
</evidence>
<evidence type="ECO:0000256" key="3">
    <source>
        <dbReference type="ARBA" id="ARBA00022771"/>
    </source>
</evidence>
<evidence type="ECO:0000256" key="5">
    <source>
        <dbReference type="ARBA" id="ARBA00023242"/>
    </source>
</evidence>
<name>A0A196SHM5_BLAHN</name>
<dbReference type="SUPFAM" id="SSF57667">
    <property type="entry name" value="beta-beta-alpha zinc fingers"/>
    <property type="match status" value="3"/>
</dbReference>
<accession>A0A196SHM5</accession>
<evidence type="ECO:0000313" key="9">
    <source>
        <dbReference type="EMBL" id="OAO15811.1"/>
    </source>
</evidence>
<dbReference type="GO" id="GO:0001228">
    <property type="term" value="F:DNA-binding transcription activator activity, RNA polymerase II-specific"/>
    <property type="evidence" value="ECO:0007669"/>
    <property type="project" value="TreeGrafter"/>
</dbReference>
<dbReference type="PROSITE" id="PS00028">
    <property type="entry name" value="ZINC_FINGER_C2H2_1"/>
    <property type="match status" value="6"/>
</dbReference>
<reference evidence="9 10" key="1">
    <citation type="submission" date="2016-05" db="EMBL/GenBank/DDBJ databases">
        <title>Nuclear genome of Blastocystis sp. subtype 1 NandII.</title>
        <authorList>
            <person name="Gentekaki E."/>
            <person name="Curtis B."/>
            <person name="Stairs C."/>
            <person name="Eme L."/>
            <person name="Herman E."/>
            <person name="Klimes V."/>
            <person name="Arias M.C."/>
            <person name="Elias M."/>
            <person name="Hilliou F."/>
            <person name="Klute M."/>
            <person name="Malik S.-B."/>
            <person name="Pightling A."/>
            <person name="Rachubinski R."/>
            <person name="Salas D."/>
            <person name="Schlacht A."/>
            <person name="Suga H."/>
            <person name="Archibald J."/>
            <person name="Ball S.G."/>
            <person name="Clark G."/>
            <person name="Dacks J."/>
            <person name="Van Der Giezen M."/>
            <person name="Tsaousis A."/>
            <person name="Roger A."/>
        </authorList>
    </citation>
    <scope>NUCLEOTIDE SEQUENCE [LARGE SCALE GENOMIC DNA]</scope>
    <source>
        <strain evidence="10">ATCC 50177 / NandII</strain>
        <strain evidence="9">NandII</strain>
    </source>
</reference>
<keyword evidence="2" id="KW-0677">Repeat</keyword>
<dbReference type="GO" id="GO:0000978">
    <property type="term" value="F:RNA polymerase II cis-regulatory region sequence-specific DNA binding"/>
    <property type="evidence" value="ECO:0007669"/>
    <property type="project" value="TreeGrafter"/>
</dbReference>
<dbReference type="PROSITE" id="PS50157">
    <property type="entry name" value="ZINC_FINGER_C2H2_2"/>
    <property type="match status" value="6"/>
</dbReference>
<keyword evidence="3 6" id="KW-0863">Zinc-finger</keyword>
<dbReference type="Gene3D" id="3.30.160.60">
    <property type="entry name" value="Classic Zinc Finger"/>
    <property type="match status" value="4"/>
</dbReference>
<keyword evidence="1" id="KW-0479">Metal-binding</keyword>
<dbReference type="InterPro" id="IPR013087">
    <property type="entry name" value="Znf_C2H2_type"/>
</dbReference>
<feature type="domain" description="C2H2-type" evidence="7">
    <location>
        <begin position="177"/>
        <end position="204"/>
    </location>
</feature>
<dbReference type="GO" id="GO:0008270">
    <property type="term" value="F:zinc ion binding"/>
    <property type="evidence" value="ECO:0007669"/>
    <property type="project" value="UniProtKB-KW"/>
</dbReference>
<dbReference type="Pfam" id="PF00096">
    <property type="entry name" value="zf-C2H2"/>
    <property type="match status" value="4"/>
</dbReference>
<dbReference type="EMBL" id="LXWW01000117">
    <property type="protein sequence ID" value="OAO15811.1"/>
    <property type="molecule type" value="Genomic_DNA"/>
</dbReference>
<dbReference type="Pfam" id="PF13912">
    <property type="entry name" value="zf-C2H2_6"/>
    <property type="match status" value="1"/>
</dbReference>
<proteinExistence type="predicted"/>
<comment type="caution">
    <text evidence="9">The sequence shown here is derived from an EMBL/GenBank/DDBJ whole genome shotgun (WGS) entry which is preliminary data.</text>
</comment>
<dbReference type="EMBL" id="LXWW01000131">
    <property type="protein sequence ID" value="OAO15552.1"/>
    <property type="molecule type" value="Genomic_DNA"/>
</dbReference>
<organism evidence="9 10">
    <name type="scientific">Blastocystis sp. subtype 1 (strain ATCC 50177 / NandII)</name>
    <dbReference type="NCBI Taxonomy" id="478820"/>
    <lineage>
        <taxon>Eukaryota</taxon>
        <taxon>Sar</taxon>
        <taxon>Stramenopiles</taxon>
        <taxon>Bigyra</taxon>
        <taxon>Opalozoa</taxon>
        <taxon>Opalinata</taxon>
        <taxon>Blastocystidae</taxon>
        <taxon>Blastocystis</taxon>
    </lineage>
</organism>
<feature type="domain" description="C2H2-type" evidence="7">
    <location>
        <begin position="205"/>
        <end position="235"/>
    </location>
</feature>
<keyword evidence="4" id="KW-0862">Zinc</keyword>
<evidence type="ECO:0000256" key="4">
    <source>
        <dbReference type="ARBA" id="ARBA00022833"/>
    </source>
</evidence>
<feature type="domain" description="C2H2-type" evidence="7">
    <location>
        <begin position="264"/>
        <end position="292"/>
    </location>
</feature>
<feature type="domain" description="C2H2-type" evidence="7">
    <location>
        <begin position="321"/>
        <end position="346"/>
    </location>
</feature>
<feature type="domain" description="C2H2-type" evidence="7">
    <location>
        <begin position="293"/>
        <end position="318"/>
    </location>
</feature>
<evidence type="ECO:0000256" key="1">
    <source>
        <dbReference type="ARBA" id="ARBA00022723"/>
    </source>
</evidence>
<keyword evidence="10" id="KW-1185">Reference proteome</keyword>
<evidence type="ECO:0000256" key="2">
    <source>
        <dbReference type="ARBA" id="ARBA00022737"/>
    </source>
</evidence>
<dbReference type="Proteomes" id="UP000078348">
    <property type="component" value="Unassembled WGS sequence"/>
</dbReference>
<evidence type="ECO:0000313" key="8">
    <source>
        <dbReference type="EMBL" id="OAO15552.1"/>
    </source>
</evidence>
<dbReference type="AlphaFoldDB" id="A0A196SHM5"/>
<keyword evidence="5" id="KW-0539">Nucleus</keyword>
<evidence type="ECO:0000313" key="10">
    <source>
        <dbReference type="Proteomes" id="UP000078348"/>
    </source>
</evidence>
<dbReference type="STRING" id="478820.A0A196SHM5"/>
<sequence length="346" mass="39232">MSVPSDIPMNRNFYSTVSLPQTIVSSIDQPQEPMSSVYVHSGDHILDKSIPLSQTYSSSVNVGGLLPIGPVVMHQGDTGMVIPDNPPITAERMDKPPALKNLKLTFSTRSFESLTYLDIPTFLSEYAELRKAYFQFSKDEAYSDVNPPDEIVNPQISQIPVLLNDYKTIIQNLKKCFVCPTCNKGFTSRYSLNTHMATHSEIRAYECPHADCGKCFRSRSALNTHINLVHAEVKQNVCSVCGKSFAKVWLLRQHMTRHKSNHRYTCSKCSQSFAYPYLLKEHEMTKHDGIKPYVCSFEGCGKQFNSKNTLHLHELAHSKPFVCPVCYRQFGYACDLKRHQRKAHSI</sequence>
<dbReference type="PANTHER" id="PTHR24393:SF34">
    <property type="entry name" value="PR_SET DOMAIN 13"/>
    <property type="match status" value="1"/>
</dbReference>
<dbReference type="GO" id="GO:0005634">
    <property type="term" value="C:nucleus"/>
    <property type="evidence" value="ECO:0007669"/>
    <property type="project" value="TreeGrafter"/>
</dbReference>
<feature type="domain" description="C2H2-type" evidence="7">
    <location>
        <begin position="236"/>
        <end position="263"/>
    </location>
</feature>
<gene>
    <name evidence="9" type="ORF">AV274_2470</name>
    <name evidence="8" type="ORF">AV274_2734</name>
</gene>